<evidence type="ECO:0000256" key="6">
    <source>
        <dbReference type="SAM" id="MobiDB-lite"/>
    </source>
</evidence>
<reference evidence="9 10" key="1">
    <citation type="submission" date="2024-06" db="EMBL/GenBank/DDBJ databases">
        <title>The Natural Products Discovery Center: Release of the First 8490 Sequenced Strains for Exploring Actinobacteria Biosynthetic Diversity.</title>
        <authorList>
            <person name="Kalkreuter E."/>
            <person name="Kautsar S.A."/>
            <person name="Yang D."/>
            <person name="Bader C.D."/>
            <person name="Teijaro C.N."/>
            <person name="Fluegel L."/>
            <person name="Davis C.M."/>
            <person name="Simpson J.R."/>
            <person name="Lauterbach L."/>
            <person name="Steele A.D."/>
            <person name="Gui C."/>
            <person name="Meng S."/>
            <person name="Li G."/>
            <person name="Viehrig K."/>
            <person name="Ye F."/>
            <person name="Su P."/>
            <person name="Kiefer A.F."/>
            <person name="Nichols A."/>
            <person name="Cepeda A.J."/>
            <person name="Yan W."/>
            <person name="Fan B."/>
            <person name="Jiang Y."/>
            <person name="Adhikari A."/>
            <person name="Zheng C.-J."/>
            <person name="Schuster L."/>
            <person name="Cowan T.M."/>
            <person name="Smanski M.J."/>
            <person name="Chevrette M.G."/>
            <person name="De Carvalho L.P.S."/>
            <person name="Shen B."/>
        </authorList>
    </citation>
    <scope>NUCLEOTIDE SEQUENCE [LARGE SCALE GENOMIC DNA]</scope>
    <source>
        <strain evidence="9 10">NPDC019708</strain>
    </source>
</reference>
<dbReference type="Pfam" id="PF02781">
    <property type="entry name" value="G6PD_C"/>
    <property type="match status" value="1"/>
</dbReference>
<gene>
    <name evidence="9" type="ORF">ABZ510_06285</name>
</gene>
<keyword evidence="10" id="KW-1185">Reference proteome</keyword>
<dbReference type="SUPFAM" id="SSF51735">
    <property type="entry name" value="NAD(P)-binding Rossmann-fold domains"/>
    <property type="match status" value="1"/>
</dbReference>
<feature type="domain" description="Glucose-6-phosphate dehydrogenase NAD-binding" evidence="7">
    <location>
        <begin position="6"/>
        <end position="173"/>
    </location>
</feature>
<feature type="domain" description="Glucose-6-phosphate dehydrogenase C-terminal" evidence="8">
    <location>
        <begin position="178"/>
        <end position="224"/>
    </location>
</feature>
<evidence type="ECO:0000256" key="4">
    <source>
        <dbReference type="ARBA" id="ARBA00023002"/>
    </source>
</evidence>
<evidence type="ECO:0000313" key="10">
    <source>
        <dbReference type="Proteomes" id="UP001550628"/>
    </source>
</evidence>
<evidence type="ECO:0000256" key="3">
    <source>
        <dbReference type="ARBA" id="ARBA00022857"/>
    </source>
</evidence>
<evidence type="ECO:0000259" key="8">
    <source>
        <dbReference type="Pfam" id="PF02781"/>
    </source>
</evidence>
<dbReference type="PRINTS" id="PR00079">
    <property type="entry name" value="G6PDHDRGNASE"/>
</dbReference>
<dbReference type="Gene3D" id="3.30.360.10">
    <property type="entry name" value="Dihydrodipicolinate Reductase, domain 2"/>
    <property type="match status" value="1"/>
</dbReference>
<comment type="caution">
    <text evidence="9">The sequence shown here is derived from an EMBL/GenBank/DDBJ whole genome shotgun (WGS) entry which is preliminary data.</text>
</comment>
<dbReference type="Proteomes" id="UP001550628">
    <property type="component" value="Unassembled WGS sequence"/>
</dbReference>
<dbReference type="RefSeq" id="WP_356953569.1">
    <property type="nucleotide sequence ID" value="NZ_JBEYBD010000001.1"/>
</dbReference>
<dbReference type="Gene3D" id="3.40.50.720">
    <property type="entry name" value="NAD(P)-binding Rossmann-like Domain"/>
    <property type="match status" value="1"/>
</dbReference>
<keyword evidence="2" id="KW-0313">Glucose metabolism</keyword>
<dbReference type="InterPro" id="IPR022675">
    <property type="entry name" value="G6P_DH_C"/>
</dbReference>
<keyword evidence="3" id="KW-0521">NADP</keyword>
<dbReference type="SUPFAM" id="SSF55347">
    <property type="entry name" value="Glyceraldehyde-3-phosphate dehydrogenase-like, C-terminal domain"/>
    <property type="match status" value="1"/>
</dbReference>
<organism evidence="9 10">
    <name type="scientific">Nocardia rhamnosiphila</name>
    <dbReference type="NCBI Taxonomy" id="426716"/>
    <lineage>
        <taxon>Bacteria</taxon>
        <taxon>Bacillati</taxon>
        <taxon>Actinomycetota</taxon>
        <taxon>Actinomycetes</taxon>
        <taxon>Mycobacteriales</taxon>
        <taxon>Nocardiaceae</taxon>
        <taxon>Nocardia</taxon>
    </lineage>
</organism>
<keyword evidence="5" id="KW-0119">Carbohydrate metabolism</keyword>
<protein>
    <recommendedName>
        <fullName evidence="11">Glucose-6-phosphate dehydrogenase NAD-binding domain-containing protein</fullName>
    </recommendedName>
</protein>
<evidence type="ECO:0000313" key="9">
    <source>
        <dbReference type="EMBL" id="MEU1951452.1"/>
    </source>
</evidence>
<sequence length="245" mass="26563">MIDRLVIFGGTGDLAGRYLLPAPAALRTAGCIDDDFDLVCVDRKERDDRRFGDRARDQLDRHAGETPPEARQAIAAAARHRRADIRNAVDVAQAVHGDAPVAVYLALAPALFPAAIQTLRAAKLPAGSRTVLEQPFGEDLASARELNRLLADLLPEQAIFRVDHFLAMTTVQNLPGSRLSNRVLESIWNSAHIAKVEIVWDETLTLEDRAGYYDGVGALEDMVQKPSPAVAVPGGDGTPDQSLRT</sequence>
<feature type="region of interest" description="Disordered" evidence="6">
    <location>
        <begin position="50"/>
        <end position="70"/>
    </location>
</feature>
<keyword evidence="4" id="KW-0560">Oxidoreductase</keyword>
<dbReference type="PANTHER" id="PTHR23429:SF0">
    <property type="entry name" value="GLUCOSE-6-PHOSPHATE 1-DEHYDROGENASE"/>
    <property type="match status" value="1"/>
</dbReference>
<dbReference type="InterPro" id="IPR036291">
    <property type="entry name" value="NAD(P)-bd_dom_sf"/>
</dbReference>
<evidence type="ECO:0000256" key="2">
    <source>
        <dbReference type="ARBA" id="ARBA00022526"/>
    </source>
</evidence>
<evidence type="ECO:0000256" key="1">
    <source>
        <dbReference type="ARBA" id="ARBA00004937"/>
    </source>
</evidence>
<feature type="compositionally biased region" description="Basic and acidic residues" evidence="6">
    <location>
        <begin position="50"/>
        <end position="64"/>
    </location>
</feature>
<evidence type="ECO:0008006" key="11">
    <source>
        <dbReference type="Google" id="ProtNLM"/>
    </source>
</evidence>
<dbReference type="EMBL" id="JBEYBF010000003">
    <property type="protein sequence ID" value="MEU1951452.1"/>
    <property type="molecule type" value="Genomic_DNA"/>
</dbReference>
<evidence type="ECO:0000256" key="5">
    <source>
        <dbReference type="ARBA" id="ARBA00023277"/>
    </source>
</evidence>
<proteinExistence type="predicted"/>
<dbReference type="Pfam" id="PF00479">
    <property type="entry name" value="G6PD_N"/>
    <property type="match status" value="1"/>
</dbReference>
<dbReference type="InterPro" id="IPR001282">
    <property type="entry name" value="G6P_DH"/>
</dbReference>
<comment type="pathway">
    <text evidence="1">Carbohydrate degradation; pentose phosphate pathway; D-ribulose 5-phosphate from D-glucose 6-phosphate (oxidative stage): step 1/3.</text>
</comment>
<dbReference type="InterPro" id="IPR022674">
    <property type="entry name" value="G6P_DH_NAD-bd"/>
</dbReference>
<accession>A0ABV2WKN7</accession>
<name>A0ABV2WKN7_9NOCA</name>
<dbReference type="PANTHER" id="PTHR23429">
    <property type="entry name" value="GLUCOSE-6-PHOSPHATE 1-DEHYDROGENASE G6PD"/>
    <property type="match status" value="1"/>
</dbReference>
<evidence type="ECO:0000259" key="7">
    <source>
        <dbReference type="Pfam" id="PF00479"/>
    </source>
</evidence>